<proteinExistence type="predicted"/>
<accession>A0ACB9CEZ3</accession>
<evidence type="ECO:0000313" key="1">
    <source>
        <dbReference type="EMBL" id="KAI3732857.1"/>
    </source>
</evidence>
<organism evidence="1 2">
    <name type="scientific">Smallanthus sonchifolius</name>
    <dbReference type="NCBI Taxonomy" id="185202"/>
    <lineage>
        <taxon>Eukaryota</taxon>
        <taxon>Viridiplantae</taxon>
        <taxon>Streptophyta</taxon>
        <taxon>Embryophyta</taxon>
        <taxon>Tracheophyta</taxon>
        <taxon>Spermatophyta</taxon>
        <taxon>Magnoliopsida</taxon>
        <taxon>eudicotyledons</taxon>
        <taxon>Gunneridae</taxon>
        <taxon>Pentapetalae</taxon>
        <taxon>asterids</taxon>
        <taxon>campanulids</taxon>
        <taxon>Asterales</taxon>
        <taxon>Asteraceae</taxon>
        <taxon>Asteroideae</taxon>
        <taxon>Heliantheae alliance</taxon>
        <taxon>Millerieae</taxon>
        <taxon>Smallanthus</taxon>
    </lineage>
</organism>
<reference evidence="2" key="1">
    <citation type="journal article" date="2022" name="Mol. Ecol. Resour.">
        <title>The genomes of chicory, endive, great burdock and yacon provide insights into Asteraceae palaeo-polyploidization history and plant inulin production.</title>
        <authorList>
            <person name="Fan W."/>
            <person name="Wang S."/>
            <person name="Wang H."/>
            <person name="Wang A."/>
            <person name="Jiang F."/>
            <person name="Liu H."/>
            <person name="Zhao H."/>
            <person name="Xu D."/>
            <person name="Zhang Y."/>
        </authorList>
    </citation>
    <scope>NUCLEOTIDE SEQUENCE [LARGE SCALE GENOMIC DNA]</scope>
    <source>
        <strain evidence="2">cv. Yunnan</strain>
    </source>
</reference>
<gene>
    <name evidence="1" type="ORF">L1987_64067</name>
</gene>
<comment type="caution">
    <text evidence="1">The sequence shown here is derived from an EMBL/GenBank/DDBJ whole genome shotgun (WGS) entry which is preliminary data.</text>
</comment>
<dbReference type="EMBL" id="CM042038">
    <property type="protein sequence ID" value="KAI3732857.1"/>
    <property type="molecule type" value="Genomic_DNA"/>
</dbReference>
<dbReference type="Proteomes" id="UP001056120">
    <property type="component" value="Linkage Group LG21"/>
</dbReference>
<sequence length="107" mass="12294">MILHRVFFVSLPLLTNKKGIWCHCRALVLIDNAVDEVIAMESVLLQGTMWFILLEDDKIWASRMRICVFVDISNEGLSETFIRKVEANFGHLLEALDMGAPRLHHMV</sequence>
<keyword evidence="2" id="KW-1185">Reference proteome</keyword>
<name>A0ACB9CEZ3_9ASTR</name>
<reference evidence="1 2" key="2">
    <citation type="journal article" date="2022" name="Mol. Ecol. Resour.">
        <title>The genomes of chicory, endive, great burdock and yacon provide insights into Asteraceae paleo-polyploidization history and plant inulin production.</title>
        <authorList>
            <person name="Fan W."/>
            <person name="Wang S."/>
            <person name="Wang H."/>
            <person name="Wang A."/>
            <person name="Jiang F."/>
            <person name="Liu H."/>
            <person name="Zhao H."/>
            <person name="Xu D."/>
            <person name="Zhang Y."/>
        </authorList>
    </citation>
    <scope>NUCLEOTIDE SEQUENCE [LARGE SCALE GENOMIC DNA]</scope>
    <source>
        <strain evidence="2">cv. Yunnan</strain>
        <tissue evidence="1">Leaves</tissue>
    </source>
</reference>
<evidence type="ECO:0000313" key="2">
    <source>
        <dbReference type="Proteomes" id="UP001056120"/>
    </source>
</evidence>
<protein>
    <submittedName>
        <fullName evidence="1">Uncharacterized protein</fullName>
    </submittedName>
</protein>